<proteinExistence type="predicted"/>
<organism evidence="1 2">
    <name type="scientific">Panagrolaimus sp. ES5</name>
    <dbReference type="NCBI Taxonomy" id="591445"/>
    <lineage>
        <taxon>Eukaryota</taxon>
        <taxon>Metazoa</taxon>
        <taxon>Ecdysozoa</taxon>
        <taxon>Nematoda</taxon>
        <taxon>Chromadorea</taxon>
        <taxon>Rhabditida</taxon>
        <taxon>Tylenchina</taxon>
        <taxon>Panagrolaimomorpha</taxon>
        <taxon>Panagrolaimoidea</taxon>
        <taxon>Panagrolaimidae</taxon>
        <taxon>Panagrolaimus</taxon>
    </lineage>
</organism>
<sequence length="332" mass="38227">MDFRPFLVEDVLTITQEELKEIVVQKKKQYFEGVTKTIEIPSVNYYWMGLIYNNTEEHEPNSDMFTAFLTLEFSDGTKLRGKISFYVQSGEYVVESGDNIMVPNEQDYHCVKKEAFSLTDVLKPVNKFIENGVLTLKVKGMLFRDLSDAQKQRAQTTLGHFLWKCDDRDFVISVGKNAEFKSEIKLHKNVLASRSPVFNAMVKSEMKEKAEGRVEIIDFDVEVVQSAVEFFYDRDTYRSLDLDKLVSLLHFAEKYDIKDMKAELERTLCFHLSPGNICQITNASLASNSSMLKQFTIQTMILFIRQKVPFADSDALEKDFMAEMIHIASTVV</sequence>
<dbReference type="Proteomes" id="UP000887579">
    <property type="component" value="Unplaced"/>
</dbReference>
<name>A0AC34G5F5_9BILA</name>
<protein>
    <submittedName>
        <fullName evidence="2">BTB domain-containing protein</fullName>
    </submittedName>
</protein>
<dbReference type="WBParaSite" id="ES5_v2.g24943.t1">
    <property type="protein sequence ID" value="ES5_v2.g24943.t1"/>
    <property type="gene ID" value="ES5_v2.g24943"/>
</dbReference>
<evidence type="ECO:0000313" key="2">
    <source>
        <dbReference type="WBParaSite" id="ES5_v2.g24943.t1"/>
    </source>
</evidence>
<reference evidence="2" key="1">
    <citation type="submission" date="2022-11" db="UniProtKB">
        <authorList>
            <consortium name="WormBaseParasite"/>
        </authorList>
    </citation>
    <scope>IDENTIFICATION</scope>
</reference>
<accession>A0AC34G5F5</accession>
<evidence type="ECO:0000313" key="1">
    <source>
        <dbReference type="Proteomes" id="UP000887579"/>
    </source>
</evidence>